<dbReference type="RefSeq" id="WP_189082157.1">
    <property type="nucleotide sequence ID" value="NZ_BMMX01000039.1"/>
</dbReference>
<protein>
    <submittedName>
        <fullName evidence="2">Uncharacterized protein</fullName>
    </submittedName>
</protein>
<feature type="region of interest" description="Disordered" evidence="1">
    <location>
        <begin position="1"/>
        <end position="30"/>
    </location>
</feature>
<dbReference type="AlphaFoldDB" id="A0A8J3FR46"/>
<dbReference type="EMBL" id="BMMX01000039">
    <property type="protein sequence ID" value="GGL12682.1"/>
    <property type="molecule type" value="Genomic_DNA"/>
</dbReference>
<feature type="compositionally biased region" description="Basic and acidic residues" evidence="1">
    <location>
        <begin position="1"/>
        <end position="10"/>
    </location>
</feature>
<reference evidence="2" key="1">
    <citation type="journal article" date="2014" name="Int. J. Syst. Evol. Microbiol.">
        <title>Complete genome sequence of Corynebacterium casei LMG S-19264T (=DSM 44701T), isolated from a smear-ripened cheese.</title>
        <authorList>
            <consortium name="US DOE Joint Genome Institute (JGI-PGF)"/>
            <person name="Walter F."/>
            <person name="Albersmeier A."/>
            <person name="Kalinowski J."/>
            <person name="Ruckert C."/>
        </authorList>
    </citation>
    <scope>NUCLEOTIDE SEQUENCE</scope>
    <source>
        <strain evidence="2">CGMCC 4.7299</strain>
    </source>
</reference>
<name>A0A8J3FR46_9ACTN</name>
<evidence type="ECO:0000313" key="3">
    <source>
        <dbReference type="Proteomes" id="UP000656042"/>
    </source>
</evidence>
<dbReference type="Proteomes" id="UP000656042">
    <property type="component" value="Unassembled WGS sequence"/>
</dbReference>
<gene>
    <name evidence="2" type="ORF">GCM10012284_54240</name>
</gene>
<keyword evidence="3" id="KW-1185">Reference proteome</keyword>
<evidence type="ECO:0000256" key="1">
    <source>
        <dbReference type="SAM" id="MobiDB-lite"/>
    </source>
</evidence>
<proteinExistence type="predicted"/>
<organism evidence="2 3">
    <name type="scientific">Mangrovihabitans endophyticus</name>
    <dbReference type="NCBI Taxonomy" id="1751298"/>
    <lineage>
        <taxon>Bacteria</taxon>
        <taxon>Bacillati</taxon>
        <taxon>Actinomycetota</taxon>
        <taxon>Actinomycetes</taxon>
        <taxon>Micromonosporales</taxon>
        <taxon>Micromonosporaceae</taxon>
        <taxon>Mangrovihabitans</taxon>
    </lineage>
</organism>
<evidence type="ECO:0000313" key="2">
    <source>
        <dbReference type="EMBL" id="GGL12682.1"/>
    </source>
</evidence>
<comment type="caution">
    <text evidence="2">The sequence shown here is derived from an EMBL/GenBank/DDBJ whole genome shotgun (WGS) entry which is preliminary data.</text>
</comment>
<reference evidence="2" key="2">
    <citation type="submission" date="2020-09" db="EMBL/GenBank/DDBJ databases">
        <authorList>
            <person name="Sun Q."/>
            <person name="Zhou Y."/>
        </authorList>
    </citation>
    <scope>NUCLEOTIDE SEQUENCE</scope>
    <source>
        <strain evidence="2">CGMCC 4.7299</strain>
    </source>
</reference>
<sequence length="170" mass="17763">MPDRITDSRRPPAPGEPGIPGDVPGPGGRGQQGVFTGAWLAEGCDCHPYTAGYAGRLVRSGAGGCVFRTSRAVAGAVVAGYQHALLGLVFEHTGQGAYLGDAWLAALEDHPSITWLGPLIIADRRLCTGDDAAVDITVPDAVGLYTIGWGLSWERVDTAAVHTVHRTPHT</sequence>
<accession>A0A8J3FR46</accession>